<dbReference type="RefSeq" id="WP_271735496.1">
    <property type="nucleotide sequence ID" value="NZ_CP116590.1"/>
</dbReference>
<sequence length="303" mass="35703">MAFFTIIIPLFNKEKFIRNTLESVLKQDYKDFEILVIDDCSTDRSLDKVGEFINDNPQLNISIIKNPVNKGVSFSRNVGIDKAIGDYLLFLDADDELISQNVLKKSNEAIIDFNVKYLMLKREYYHGKVKPNFNLKRKHIEEIANNLYKIKDKSYAATKGKMPFGGSASTIICKDIIGSHRFDTTLRHYEDWLFFIKLFLGNDCYYLDESAVYIHKDENSVTNNLEENYIYNKPKLIDELTSNKVEIKIRKYVFWLWITTVLMNTSSENKIEVLRRNYFKDMKENFTLNKYSIYSIFRIILNK</sequence>
<evidence type="ECO:0000313" key="3">
    <source>
        <dbReference type="Proteomes" id="UP001179483"/>
    </source>
</evidence>
<dbReference type="Proteomes" id="UP001179483">
    <property type="component" value="Chromosome"/>
</dbReference>
<proteinExistence type="predicted"/>
<dbReference type="SUPFAM" id="SSF53448">
    <property type="entry name" value="Nucleotide-diphospho-sugar transferases"/>
    <property type="match status" value="1"/>
</dbReference>
<reference evidence="2" key="1">
    <citation type="submission" date="2023-01" db="EMBL/GenBank/DDBJ databases">
        <title>Oxazolidinone resistance genes in florfenicol resistant enterococci from beef cattle and veal calves at slaughter.</title>
        <authorList>
            <person name="Biggel M."/>
        </authorList>
    </citation>
    <scope>NUCLEOTIDE SEQUENCE</scope>
    <source>
        <strain evidence="2">K79-1</strain>
    </source>
</reference>
<dbReference type="Pfam" id="PF00535">
    <property type="entry name" value="Glycos_transf_2"/>
    <property type="match status" value="1"/>
</dbReference>
<evidence type="ECO:0000313" key="2">
    <source>
        <dbReference type="EMBL" id="WCG37217.1"/>
    </source>
</evidence>
<dbReference type="InterPro" id="IPR001173">
    <property type="entry name" value="Glyco_trans_2-like"/>
</dbReference>
<dbReference type="Gene3D" id="3.90.550.10">
    <property type="entry name" value="Spore Coat Polysaccharide Biosynthesis Protein SpsA, Chain A"/>
    <property type="match status" value="1"/>
</dbReference>
<dbReference type="EMBL" id="CP116590">
    <property type="protein sequence ID" value="WCG37217.1"/>
    <property type="molecule type" value="Genomic_DNA"/>
</dbReference>
<dbReference type="CDD" id="cd00761">
    <property type="entry name" value="Glyco_tranf_GTA_type"/>
    <property type="match status" value="1"/>
</dbReference>
<accession>A0AAF0BIK6</accession>
<dbReference type="PANTHER" id="PTHR43685:SF2">
    <property type="entry name" value="GLYCOSYLTRANSFERASE 2-LIKE DOMAIN-CONTAINING PROTEIN"/>
    <property type="match status" value="1"/>
</dbReference>
<dbReference type="InterPro" id="IPR050834">
    <property type="entry name" value="Glycosyltransf_2"/>
</dbReference>
<feature type="domain" description="Glycosyltransferase 2-like" evidence="1">
    <location>
        <begin position="5"/>
        <end position="145"/>
    </location>
</feature>
<gene>
    <name evidence="2" type="ORF">PML80_06725</name>
</gene>
<name>A0AAF0BIK6_9LACT</name>
<evidence type="ECO:0000259" key="1">
    <source>
        <dbReference type="Pfam" id="PF00535"/>
    </source>
</evidence>
<dbReference type="InterPro" id="IPR029044">
    <property type="entry name" value="Nucleotide-diphossugar_trans"/>
</dbReference>
<dbReference type="PANTHER" id="PTHR43685">
    <property type="entry name" value="GLYCOSYLTRANSFERASE"/>
    <property type="match status" value="1"/>
</dbReference>
<dbReference type="AlphaFoldDB" id="A0AAF0BIK6"/>
<organism evidence="2 3">
    <name type="scientific">Aerococcus urinaeequi</name>
    <dbReference type="NCBI Taxonomy" id="51665"/>
    <lineage>
        <taxon>Bacteria</taxon>
        <taxon>Bacillati</taxon>
        <taxon>Bacillota</taxon>
        <taxon>Bacilli</taxon>
        <taxon>Lactobacillales</taxon>
        <taxon>Aerococcaceae</taxon>
        <taxon>Aerococcus</taxon>
    </lineage>
</organism>
<protein>
    <submittedName>
        <fullName evidence="2">Glycosyltransferase family 2 protein</fullName>
    </submittedName>
</protein>